<reference evidence="1 2" key="1">
    <citation type="submission" date="2019-08" db="EMBL/GenBank/DDBJ databases">
        <title>Identification of a novel species of the genus Boseongicola.</title>
        <authorList>
            <person name="Zhang X.-Q."/>
        </authorList>
    </citation>
    <scope>NUCLEOTIDE SEQUENCE [LARGE SCALE GENOMIC DNA]</scope>
    <source>
        <strain evidence="1 2">HY14</strain>
    </source>
</reference>
<dbReference type="Proteomes" id="UP000322080">
    <property type="component" value="Unassembled WGS sequence"/>
</dbReference>
<comment type="caution">
    <text evidence="1">The sequence shown here is derived from an EMBL/GenBank/DDBJ whole genome shotgun (WGS) entry which is preliminary data.</text>
</comment>
<protein>
    <submittedName>
        <fullName evidence="1">Uncharacterized protein</fullName>
    </submittedName>
</protein>
<dbReference type="RefSeq" id="WP_148378631.1">
    <property type="nucleotide sequence ID" value="NZ_VSIY01000013.1"/>
</dbReference>
<keyword evidence="2" id="KW-1185">Reference proteome</keyword>
<dbReference type="EMBL" id="VSIY01000013">
    <property type="protein sequence ID" value="TYB80532.1"/>
    <property type="molecule type" value="Genomic_DNA"/>
</dbReference>
<proteinExistence type="predicted"/>
<accession>A0A5D0RG90</accession>
<evidence type="ECO:0000313" key="1">
    <source>
        <dbReference type="EMBL" id="TYB80532.1"/>
    </source>
</evidence>
<evidence type="ECO:0000313" key="2">
    <source>
        <dbReference type="Proteomes" id="UP000322080"/>
    </source>
</evidence>
<dbReference type="AlphaFoldDB" id="A0A5D0RG90"/>
<organism evidence="1 2">
    <name type="scientific">Maritimibacter fusiformis</name>
    <dbReference type="NCBI Taxonomy" id="2603819"/>
    <lineage>
        <taxon>Bacteria</taxon>
        <taxon>Pseudomonadati</taxon>
        <taxon>Pseudomonadota</taxon>
        <taxon>Alphaproteobacteria</taxon>
        <taxon>Rhodobacterales</taxon>
        <taxon>Roseobacteraceae</taxon>
        <taxon>Maritimibacter</taxon>
    </lineage>
</organism>
<name>A0A5D0RG90_9RHOB</name>
<sequence length="119" mass="13164">MRARYDAGDHHRKFVSISEKGGESRPFFFMPFDPWSNTCEYCASTSRQDLGTVADVLILATCSTVNGSGGAPSAQEAQKKFRKEFLSPVSGSHIPRDSAKLAFMREMPEMAENRALTPD</sequence>
<gene>
    <name evidence="1" type="ORF">FVF75_12895</name>
</gene>